<evidence type="ECO:0000256" key="5">
    <source>
        <dbReference type="ARBA" id="ARBA00025606"/>
    </source>
</evidence>
<evidence type="ECO:0000256" key="3">
    <source>
        <dbReference type="ARBA" id="ARBA00023210"/>
    </source>
</evidence>
<evidence type="ECO:0000313" key="11">
    <source>
        <dbReference type="Proteomes" id="UP000196365"/>
    </source>
</evidence>
<protein>
    <recommendedName>
        <fullName evidence="7">Probable septum site-determining protein MinC</fullName>
    </recommendedName>
</protein>
<reference evidence="10 11" key="1">
    <citation type="submission" date="2017-02" db="EMBL/GenBank/DDBJ databases">
        <authorList>
            <person name="Peterson S.W."/>
        </authorList>
    </citation>
    <scope>NUCLEOTIDE SEQUENCE [LARGE SCALE GENOMIC DNA]</scope>
    <source>
        <strain evidence="10 11">DSM 15102</strain>
    </source>
</reference>
<comment type="function">
    <text evidence="5 7">Cell division inhibitor that blocks the formation of polar Z ring septums. Rapidly oscillates between the poles of the cell to destabilize FtsZ filaments that have formed before they mature into polar Z rings. Prevents FtsZ polymerization.</text>
</comment>
<dbReference type="Gene3D" id="3.30.160.540">
    <property type="match status" value="1"/>
</dbReference>
<dbReference type="EMBL" id="FUWV01000001">
    <property type="protein sequence ID" value="SJZ38986.1"/>
    <property type="molecule type" value="Genomic_DNA"/>
</dbReference>
<dbReference type="Gene3D" id="2.160.20.70">
    <property type="match status" value="1"/>
</dbReference>
<gene>
    <name evidence="7" type="primary">minC</name>
    <name evidence="10" type="ORF">SAMN02745973_00432</name>
</gene>
<dbReference type="HAMAP" id="MF_00267">
    <property type="entry name" value="MinC"/>
    <property type="match status" value="1"/>
</dbReference>
<evidence type="ECO:0000256" key="2">
    <source>
        <dbReference type="ARBA" id="ARBA00022618"/>
    </source>
</evidence>
<accession>A0A1T4K9B2</accession>
<name>A0A1T4K9B2_9FIRM</name>
<dbReference type="PANTHER" id="PTHR34108:SF1">
    <property type="entry name" value="SEPTUM SITE-DETERMINING PROTEIN MINC"/>
    <property type="match status" value="1"/>
</dbReference>
<dbReference type="InterPro" id="IPR007874">
    <property type="entry name" value="MinC_N"/>
</dbReference>
<keyword evidence="3 7" id="KW-0717">Septation</keyword>
<comment type="subunit">
    <text evidence="6 7">Interacts with MinD and FtsZ.</text>
</comment>
<dbReference type="NCBIfam" id="TIGR01222">
    <property type="entry name" value="minC"/>
    <property type="match status" value="1"/>
</dbReference>
<dbReference type="InterPro" id="IPR013033">
    <property type="entry name" value="MinC"/>
</dbReference>
<dbReference type="AlphaFoldDB" id="A0A1T4K9B2"/>
<dbReference type="GO" id="GO:0051302">
    <property type="term" value="P:regulation of cell division"/>
    <property type="evidence" value="ECO:0007669"/>
    <property type="project" value="InterPro"/>
</dbReference>
<comment type="similarity">
    <text evidence="1 7">Belongs to the MinC family.</text>
</comment>
<organism evidence="10 11">
    <name type="scientific">Garciella nitratireducens DSM 15102</name>
    <dbReference type="NCBI Taxonomy" id="1121911"/>
    <lineage>
        <taxon>Bacteria</taxon>
        <taxon>Bacillati</taxon>
        <taxon>Bacillota</taxon>
        <taxon>Clostridia</taxon>
        <taxon>Eubacteriales</taxon>
        <taxon>Eubacteriaceae</taxon>
        <taxon>Garciella</taxon>
    </lineage>
</organism>
<keyword evidence="2 7" id="KW-0132">Cell division</keyword>
<dbReference type="InterPro" id="IPR005526">
    <property type="entry name" value="Septum_form_inhib_MinC_C"/>
</dbReference>
<feature type="domain" description="Septum formation inhibitor MinC N-terminal" evidence="9">
    <location>
        <begin position="6"/>
        <end position="71"/>
    </location>
</feature>
<dbReference type="GO" id="GO:0000917">
    <property type="term" value="P:division septum assembly"/>
    <property type="evidence" value="ECO:0007669"/>
    <property type="project" value="UniProtKB-KW"/>
</dbReference>
<dbReference type="Proteomes" id="UP000196365">
    <property type="component" value="Unassembled WGS sequence"/>
</dbReference>
<proteinExistence type="inferred from homology"/>
<dbReference type="GO" id="GO:0000902">
    <property type="term" value="P:cell morphogenesis"/>
    <property type="evidence" value="ECO:0007669"/>
    <property type="project" value="InterPro"/>
</dbReference>
<sequence>MAEETVVFKGNRDGLYLMINNENDLEILKKKIQEKIASAQCFFQGIKKIKLSGTSLSRQDLNDLANWLEERYQIKIVDIKKENNEEGKSLFKLEQKIHNYPIKEGMTKFIYTTLRSGSRIQYDGNIVIIGDVNPGAEVIATGNIIVIGALRGIAHAGYLGNNYACVIAFSLQPTQLRISNIITRAPDQQDFKPTCPEKACIKEDSIVILPYYKNL</sequence>
<dbReference type="Pfam" id="PF05209">
    <property type="entry name" value="MinC_N"/>
    <property type="match status" value="1"/>
</dbReference>
<dbReference type="InterPro" id="IPR036145">
    <property type="entry name" value="MinC_C_sf"/>
</dbReference>
<dbReference type="InterPro" id="IPR016098">
    <property type="entry name" value="CAP/MinC_C"/>
</dbReference>
<evidence type="ECO:0000256" key="6">
    <source>
        <dbReference type="ARBA" id="ARBA00046874"/>
    </source>
</evidence>
<keyword evidence="4 7" id="KW-0131">Cell cycle</keyword>
<dbReference type="RefSeq" id="WP_087677866.1">
    <property type="nucleotide sequence ID" value="NZ_FUWV01000001.1"/>
</dbReference>
<evidence type="ECO:0000256" key="1">
    <source>
        <dbReference type="ARBA" id="ARBA00006291"/>
    </source>
</evidence>
<evidence type="ECO:0000259" key="9">
    <source>
        <dbReference type="Pfam" id="PF05209"/>
    </source>
</evidence>
<feature type="domain" description="Septum formation inhibitor MinC C-terminal" evidence="8">
    <location>
        <begin position="110"/>
        <end position="208"/>
    </location>
</feature>
<dbReference type="Pfam" id="PF03775">
    <property type="entry name" value="MinC_C"/>
    <property type="match status" value="1"/>
</dbReference>
<keyword evidence="11" id="KW-1185">Reference proteome</keyword>
<evidence type="ECO:0000313" key="10">
    <source>
        <dbReference type="EMBL" id="SJZ38986.1"/>
    </source>
</evidence>
<evidence type="ECO:0000259" key="8">
    <source>
        <dbReference type="Pfam" id="PF03775"/>
    </source>
</evidence>
<evidence type="ECO:0000256" key="4">
    <source>
        <dbReference type="ARBA" id="ARBA00023306"/>
    </source>
</evidence>
<dbReference type="OrthoDB" id="9790810at2"/>
<dbReference type="PANTHER" id="PTHR34108">
    <property type="entry name" value="SEPTUM SITE-DETERMINING PROTEIN MINC"/>
    <property type="match status" value="1"/>
</dbReference>
<dbReference type="SUPFAM" id="SSF63848">
    <property type="entry name" value="Cell-division inhibitor MinC, C-terminal domain"/>
    <property type="match status" value="1"/>
</dbReference>
<evidence type="ECO:0000256" key="7">
    <source>
        <dbReference type="HAMAP-Rule" id="MF_00267"/>
    </source>
</evidence>
<dbReference type="GO" id="GO:1901891">
    <property type="term" value="P:regulation of cell septum assembly"/>
    <property type="evidence" value="ECO:0007669"/>
    <property type="project" value="InterPro"/>
</dbReference>